<proteinExistence type="predicted"/>
<comment type="caution">
    <text evidence="4">The sequence shown here is derived from an EMBL/GenBank/DDBJ whole genome shotgun (WGS) entry which is preliminary data.</text>
</comment>
<keyword evidence="2 4" id="KW-0067">ATP-binding</keyword>
<gene>
    <name evidence="4" type="ORF">QC825_00950</name>
</gene>
<evidence type="ECO:0000313" key="5">
    <source>
        <dbReference type="Proteomes" id="UP001269375"/>
    </source>
</evidence>
<dbReference type="EMBL" id="JARWAO010000001">
    <property type="protein sequence ID" value="MDR5894636.1"/>
    <property type="molecule type" value="Genomic_DNA"/>
</dbReference>
<dbReference type="RefSeq" id="WP_251593234.1">
    <property type="nucleotide sequence ID" value="NZ_JAMLJI010000002.1"/>
</dbReference>
<dbReference type="SUPFAM" id="SSF52540">
    <property type="entry name" value="P-loop containing nucleoside triphosphate hydrolases"/>
    <property type="match status" value="1"/>
</dbReference>
<dbReference type="PROSITE" id="PS00211">
    <property type="entry name" value="ABC_TRANSPORTER_1"/>
    <property type="match status" value="1"/>
</dbReference>
<dbReference type="Gene3D" id="3.40.50.300">
    <property type="entry name" value="P-loop containing nucleotide triphosphate hydrolases"/>
    <property type="match status" value="1"/>
</dbReference>
<keyword evidence="1" id="KW-0547">Nucleotide-binding</keyword>
<sequence length="251" mass="27278">MVSLTLEGVGTRYGRKQVLADVTTPTITAGTMTAVIGPNAAGKSSLFRRIAGMASGPGEVHIEGVPSGEQALAYLPQDTNATAVLTVFESVVLAAKQGRSLKVSEEELRDIDSLLAALRITELASRYLSELSGGQRQLVGIAQSLIRRPHILLMDEPTSALDLHRQMEVLGLVRSLADERQMIVMIALHDLNHALGYCDHALVIANGRMHRFGSCNDTIDQHLLREVYRVDGHVELNSLNRPQVVLNAPIY</sequence>
<dbReference type="Proteomes" id="UP001269375">
    <property type="component" value="Unassembled WGS sequence"/>
</dbReference>
<evidence type="ECO:0000256" key="1">
    <source>
        <dbReference type="ARBA" id="ARBA00022741"/>
    </source>
</evidence>
<dbReference type="CDD" id="cd03214">
    <property type="entry name" value="ABC_Iron-Siderophores_B12_Hemin"/>
    <property type="match status" value="1"/>
</dbReference>
<protein>
    <submittedName>
        <fullName evidence="4">ABC transporter ATP-binding protein</fullName>
    </submittedName>
</protein>
<dbReference type="PANTHER" id="PTHR42794">
    <property type="entry name" value="HEMIN IMPORT ATP-BINDING PROTEIN HMUV"/>
    <property type="match status" value="1"/>
</dbReference>
<organism evidence="4 5">
    <name type="scientific">Larsenimonas suaedae</name>
    <dbReference type="NCBI Taxonomy" id="1851019"/>
    <lineage>
        <taxon>Bacteria</taxon>
        <taxon>Pseudomonadati</taxon>
        <taxon>Pseudomonadota</taxon>
        <taxon>Gammaproteobacteria</taxon>
        <taxon>Oceanospirillales</taxon>
        <taxon>Halomonadaceae</taxon>
        <taxon>Larsenimonas</taxon>
    </lineage>
</organism>
<evidence type="ECO:0000259" key="3">
    <source>
        <dbReference type="PROSITE" id="PS50893"/>
    </source>
</evidence>
<evidence type="ECO:0000256" key="2">
    <source>
        <dbReference type="ARBA" id="ARBA00022840"/>
    </source>
</evidence>
<dbReference type="SMART" id="SM00382">
    <property type="entry name" value="AAA"/>
    <property type="match status" value="1"/>
</dbReference>
<keyword evidence="5" id="KW-1185">Reference proteome</keyword>
<feature type="domain" description="ABC transporter" evidence="3">
    <location>
        <begin position="4"/>
        <end position="231"/>
    </location>
</feature>
<evidence type="ECO:0000313" key="4">
    <source>
        <dbReference type="EMBL" id="MDR5894636.1"/>
    </source>
</evidence>
<dbReference type="PANTHER" id="PTHR42794:SF2">
    <property type="entry name" value="ABC TRANSPORTER ATP-BINDING PROTEIN"/>
    <property type="match status" value="1"/>
</dbReference>
<dbReference type="InterPro" id="IPR003439">
    <property type="entry name" value="ABC_transporter-like_ATP-bd"/>
</dbReference>
<dbReference type="PROSITE" id="PS50893">
    <property type="entry name" value="ABC_TRANSPORTER_2"/>
    <property type="match status" value="1"/>
</dbReference>
<accession>A0ABU1GST1</accession>
<dbReference type="InterPro" id="IPR003593">
    <property type="entry name" value="AAA+_ATPase"/>
</dbReference>
<reference evidence="4 5" key="1">
    <citation type="submission" date="2023-04" db="EMBL/GenBank/DDBJ databases">
        <title>A long-awaited taxogenomic arrangement of the family Halomonadaceae.</title>
        <authorList>
            <person name="De La Haba R."/>
            <person name="Chuvochina M."/>
            <person name="Wittouck S."/>
            <person name="Arahal D.R."/>
            <person name="Sanchez-Porro C."/>
            <person name="Hugenholtz P."/>
            <person name="Ventosa A."/>
        </authorList>
    </citation>
    <scope>NUCLEOTIDE SEQUENCE [LARGE SCALE GENOMIC DNA]</scope>
    <source>
        <strain evidence="4 5">DSM 22428</strain>
    </source>
</reference>
<dbReference type="InterPro" id="IPR027417">
    <property type="entry name" value="P-loop_NTPase"/>
</dbReference>
<dbReference type="InterPro" id="IPR017871">
    <property type="entry name" value="ABC_transporter-like_CS"/>
</dbReference>
<dbReference type="GO" id="GO:0005524">
    <property type="term" value="F:ATP binding"/>
    <property type="evidence" value="ECO:0007669"/>
    <property type="project" value="UniProtKB-KW"/>
</dbReference>
<name>A0ABU1GST1_9GAMM</name>
<dbReference type="Pfam" id="PF00005">
    <property type="entry name" value="ABC_tran"/>
    <property type="match status" value="1"/>
</dbReference>